<dbReference type="Proteomes" id="UP000822688">
    <property type="component" value="Chromosome 6"/>
</dbReference>
<accession>A0A8T0HJ79</accession>
<gene>
    <name evidence="2" type="ORF">KC19_6G191400</name>
</gene>
<feature type="region of interest" description="Disordered" evidence="1">
    <location>
        <begin position="1"/>
        <end position="31"/>
    </location>
</feature>
<feature type="compositionally biased region" description="Basic and acidic residues" evidence="1">
    <location>
        <begin position="838"/>
        <end position="848"/>
    </location>
</feature>
<comment type="caution">
    <text evidence="2">The sequence shown here is derived from an EMBL/GenBank/DDBJ whole genome shotgun (WGS) entry which is preliminary data.</text>
</comment>
<feature type="region of interest" description="Disordered" evidence="1">
    <location>
        <begin position="416"/>
        <end position="437"/>
    </location>
</feature>
<feature type="compositionally biased region" description="Polar residues" evidence="1">
    <location>
        <begin position="293"/>
        <end position="306"/>
    </location>
</feature>
<keyword evidence="3" id="KW-1185">Reference proteome</keyword>
<feature type="compositionally biased region" description="Polar residues" evidence="1">
    <location>
        <begin position="638"/>
        <end position="650"/>
    </location>
</feature>
<feature type="compositionally biased region" description="Basic and acidic residues" evidence="1">
    <location>
        <begin position="651"/>
        <end position="664"/>
    </location>
</feature>
<evidence type="ECO:0000313" key="2">
    <source>
        <dbReference type="EMBL" id="KAG0570841.1"/>
    </source>
</evidence>
<feature type="compositionally biased region" description="Polar residues" evidence="1">
    <location>
        <begin position="119"/>
        <end position="131"/>
    </location>
</feature>
<feature type="compositionally biased region" description="Acidic residues" evidence="1">
    <location>
        <begin position="420"/>
        <end position="435"/>
    </location>
</feature>
<feature type="region of interest" description="Disordered" evidence="1">
    <location>
        <begin position="341"/>
        <end position="367"/>
    </location>
</feature>
<feature type="compositionally biased region" description="Basic and acidic residues" evidence="1">
    <location>
        <begin position="628"/>
        <end position="637"/>
    </location>
</feature>
<feature type="region of interest" description="Disordered" evidence="1">
    <location>
        <begin position="597"/>
        <end position="668"/>
    </location>
</feature>
<dbReference type="EMBL" id="CM026427">
    <property type="protein sequence ID" value="KAG0570841.1"/>
    <property type="molecule type" value="Genomic_DNA"/>
</dbReference>
<proteinExistence type="predicted"/>
<name>A0A8T0HJ79_CERPU</name>
<feature type="region of interest" description="Disordered" evidence="1">
    <location>
        <begin position="278"/>
        <end position="306"/>
    </location>
</feature>
<feature type="compositionally biased region" description="Polar residues" evidence="1">
    <location>
        <begin position="597"/>
        <end position="612"/>
    </location>
</feature>
<evidence type="ECO:0000256" key="1">
    <source>
        <dbReference type="SAM" id="MobiDB-lite"/>
    </source>
</evidence>
<reference evidence="2 3" key="1">
    <citation type="submission" date="2020-06" db="EMBL/GenBank/DDBJ databases">
        <title>WGS assembly of Ceratodon purpureus strain R40.</title>
        <authorList>
            <person name="Carey S.B."/>
            <person name="Jenkins J."/>
            <person name="Shu S."/>
            <person name="Lovell J.T."/>
            <person name="Sreedasyam A."/>
            <person name="Maumus F."/>
            <person name="Tiley G.P."/>
            <person name="Fernandez-Pozo N."/>
            <person name="Barry K."/>
            <person name="Chen C."/>
            <person name="Wang M."/>
            <person name="Lipzen A."/>
            <person name="Daum C."/>
            <person name="Saski C.A."/>
            <person name="Payton A.C."/>
            <person name="Mcbreen J.C."/>
            <person name="Conrad R.E."/>
            <person name="Kollar L.M."/>
            <person name="Olsson S."/>
            <person name="Huttunen S."/>
            <person name="Landis J.B."/>
            <person name="Wickett N.J."/>
            <person name="Johnson M.G."/>
            <person name="Rensing S.A."/>
            <person name="Grimwood J."/>
            <person name="Schmutz J."/>
            <person name="Mcdaniel S.F."/>
        </authorList>
    </citation>
    <scope>NUCLEOTIDE SEQUENCE [LARGE SCALE GENOMIC DNA]</scope>
    <source>
        <strain evidence="2 3">R40</strain>
    </source>
</reference>
<protein>
    <submittedName>
        <fullName evidence="2">Uncharacterized protein</fullName>
    </submittedName>
</protein>
<feature type="compositionally biased region" description="Low complexity" evidence="1">
    <location>
        <begin position="132"/>
        <end position="145"/>
    </location>
</feature>
<feature type="region of interest" description="Disordered" evidence="1">
    <location>
        <begin position="802"/>
        <end position="883"/>
    </location>
</feature>
<organism evidence="2 3">
    <name type="scientific">Ceratodon purpureus</name>
    <name type="common">Fire moss</name>
    <name type="synonym">Dicranum purpureum</name>
    <dbReference type="NCBI Taxonomy" id="3225"/>
    <lineage>
        <taxon>Eukaryota</taxon>
        <taxon>Viridiplantae</taxon>
        <taxon>Streptophyta</taxon>
        <taxon>Embryophyta</taxon>
        <taxon>Bryophyta</taxon>
        <taxon>Bryophytina</taxon>
        <taxon>Bryopsida</taxon>
        <taxon>Dicranidae</taxon>
        <taxon>Pseudoditrichales</taxon>
        <taxon>Ditrichaceae</taxon>
        <taxon>Ceratodon</taxon>
    </lineage>
</organism>
<feature type="region of interest" description="Disordered" evidence="1">
    <location>
        <begin position="218"/>
        <end position="256"/>
    </location>
</feature>
<feature type="compositionally biased region" description="Polar residues" evidence="1">
    <location>
        <begin position="341"/>
        <end position="351"/>
    </location>
</feature>
<sequence>MGNPSSGCGPAQSPMPLSKGSSRHRQSLSISSLPLDKFGRVNCEKRKSISAVSSPARVALTDNEKMSIATFLGHGQDFTRRKVPSGTEELTLKGIDSATGDRKTISFNPFRGHRRVGSGSFTTPCKSVSEFSQRSRSGRTSTSSSKKLDKYAVAKIAASLFQSPSKLERSMSLPRVAHKSEPEVAEKGHHSPLAMGEVILPADLEESPFLQDISQFTQSADVEDDVNKSSNSDSDLAIDKEDSASPQMSNAPSMQQENIIDITIVLECKNEVEAEQAEQPVAEIIDDPPPTTADVTSESRSPHSQVSLDAAENYVHLVDEEDSAPEEFLFSPLGPRSLCMTSTETSIQLPSTGCPPPMESQETGHESPKYIVSIVEDASGKEESKDIAVDDKFQLLLLATEEVPESGERIDTAVQCSLSSEEDDYSDDVSTDSDDESLHILSTGSSDERDMNIQVPELKSVVRKRRRSVSASGIGAMLLKVVRVSDSAQMVTRRIPKAGSPETTLIGVDALRARKYVLEKTAQISMGLAHDVPALTSSAPSTPAHACQTESEDAIKSTYSKFVDIQIDSGGHCIELVQHSKGARDGSGFAAATTFETRQRNQQATPGSSPSHQLHDHASSNCTSHKGIRNDKFDSQTKDSTFASSNTQTADEGHGGRPSKEPTSRARINTTELDYLKECLATVKTANSDNESIDQAHTTTLTSSNQVPINSRHKSRTIVSRLQAPTSEAVSRVDVYRPSSTVSILANPSFSSSHQDKLWEEQAEIYSSGGRGTPGRDDEATTANVIINLRRSPLPAYYATDSRAHHEVHPSLRSSRAGVLDSGKKRGRPKSPLTQRSLLDHDQRRRASPESGHFMQQIMSKIRGSNSPQASVHPKSRSQLAMEKRRNTWSSCICFSVK</sequence>
<dbReference type="AlphaFoldDB" id="A0A8T0HJ79"/>
<evidence type="ECO:0000313" key="3">
    <source>
        <dbReference type="Proteomes" id="UP000822688"/>
    </source>
</evidence>
<feature type="compositionally biased region" description="Polar residues" evidence="1">
    <location>
        <begin position="244"/>
        <end position="256"/>
    </location>
</feature>
<feature type="region of interest" description="Disordered" evidence="1">
    <location>
        <begin position="118"/>
        <end position="146"/>
    </location>
</feature>
<feature type="compositionally biased region" description="Polar residues" evidence="1">
    <location>
        <begin position="857"/>
        <end position="870"/>
    </location>
</feature>